<feature type="domain" description="Solute-binding protein family 5" evidence="4">
    <location>
        <begin position="85"/>
        <end position="415"/>
    </location>
</feature>
<keyword evidence="6" id="KW-1185">Reference proteome</keyword>
<evidence type="ECO:0000313" key="6">
    <source>
        <dbReference type="Proteomes" id="UP000529417"/>
    </source>
</evidence>
<dbReference type="PANTHER" id="PTHR30290:SF83">
    <property type="entry name" value="ABC TRANSPORTER SUBSTRATE-BINDING PROTEIN"/>
    <property type="match status" value="1"/>
</dbReference>
<dbReference type="Gene3D" id="3.10.105.10">
    <property type="entry name" value="Dipeptide-binding Protein, Domain 3"/>
    <property type="match status" value="1"/>
</dbReference>
<evidence type="ECO:0000259" key="4">
    <source>
        <dbReference type="Pfam" id="PF00496"/>
    </source>
</evidence>
<dbReference type="GO" id="GO:0043190">
    <property type="term" value="C:ATP-binding cassette (ABC) transporter complex"/>
    <property type="evidence" value="ECO:0007669"/>
    <property type="project" value="InterPro"/>
</dbReference>
<dbReference type="AlphaFoldDB" id="A0A7Z0I0V2"/>
<accession>A0A7Z0I0V2</accession>
<evidence type="ECO:0000313" key="5">
    <source>
        <dbReference type="EMBL" id="NYS25484.1"/>
    </source>
</evidence>
<dbReference type="PANTHER" id="PTHR30290">
    <property type="entry name" value="PERIPLASMIC BINDING COMPONENT OF ABC TRANSPORTER"/>
    <property type="match status" value="1"/>
</dbReference>
<dbReference type="GO" id="GO:0015833">
    <property type="term" value="P:peptide transport"/>
    <property type="evidence" value="ECO:0007669"/>
    <property type="project" value="TreeGrafter"/>
</dbReference>
<sequence>MIRPPQIRSRLLPSTLAAVLMSPAALATGTSLPGGTLTVAMTVSDVPDWAGMPDQGFEGHRFVGYSLYEGLVAWDLSTSDQEVDIIPGLAEAWDIDPENPNRWIIDLREGVSFHDGCAWNAEAAVWNYQRLIDEDHPGFNPVDFARARSRTSTIAEVEPIDDMSFAIHTREVESLFPYNLVYVLMVSPCAYEAAGNDRAAYSQSPSGTGPYVFSRAVPGERLELLRNADYWNPDRIPQHERLVLLPMPEATTRAAALLSGQVDFIEAPSPDMIPALEGAGMTVVLNEYPHYWPYRLNVLDGPFADMRVRQAANYAINRDEMVALLNNTATPAFGAYTTNQRNFGDPYLFSYDPDKARALLEEAGCLPCDVTIGISPAGSGQMQPLPMNELMQAHLSAAGFNINFEVMDWNTMIGVFIRGAVAHPEYHAINFSSASMEPLSFVRSFMKKFQTPGGSNWGGYYHSEAEQLLAAALESFDPEEQDDLIRQAHELVVADASQIFVVSDLNPRAMAPHVQGFIQAQSWFQDMTPISVE</sequence>
<dbReference type="PIRSF" id="PIRSF002741">
    <property type="entry name" value="MppA"/>
    <property type="match status" value="1"/>
</dbReference>
<comment type="subcellular location">
    <subcellularLocation>
        <location evidence="1">Periplasm</location>
    </subcellularLocation>
</comment>
<dbReference type="GO" id="GO:0030288">
    <property type="term" value="C:outer membrane-bounded periplasmic space"/>
    <property type="evidence" value="ECO:0007669"/>
    <property type="project" value="UniProtKB-ARBA"/>
</dbReference>
<protein>
    <submittedName>
        <fullName evidence="5">ABC transporter substrate-binding protein</fullName>
    </submittedName>
</protein>
<dbReference type="InterPro" id="IPR000914">
    <property type="entry name" value="SBP_5_dom"/>
</dbReference>
<evidence type="ECO:0000256" key="2">
    <source>
        <dbReference type="ARBA" id="ARBA00005695"/>
    </source>
</evidence>
<dbReference type="EMBL" id="JACBXS010000020">
    <property type="protein sequence ID" value="NYS25484.1"/>
    <property type="molecule type" value="Genomic_DNA"/>
</dbReference>
<dbReference type="InterPro" id="IPR039424">
    <property type="entry name" value="SBP_5"/>
</dbReference>
<name>A0A7Z0I0V2_9RHOB</name>
<dbReference type="InterPro" id="IPR030678">
    <property type="entry name" value="Peptide/Ni-bd"/>
</dbReference>
<evidence type="ECO:0000256" key="3">
    <source>
        <dbReference type="SAM" id="SignalP"/>
    </source>
</evidence>
<dbReference type="CDD" id="cd08495">
    <property type="entry name" value="PBP2_NikA_DppA_OppA_like_8"/>
    <property type="match status" value="1"/>
</dbReference>
<evidence type="ECO:0000256" key="1">
    <source>
        <dbReference type="ARBA" id="ARBA00004418"/>
    </source>
</evidence>
<feature type="chain" id="PRO_5031535510" evidence="3">
    <location>
        <begin position="28"/>
        <end position="533"/>
    </location>
</feature>
<dbReference type="Gene3D" id="3.90.76.10">
    <property type="entry name" value="Dipeptide-binding Protein, Domain 1"/>
    <property type="match status" value="1"/>
</dbReference>
<comment type="similarity">
    <text evidence="2">Belongs to the bacterial solute-binding protein 5 family.</text>
</comment>
<proteinExistence type="inferred from homology"/>
<gene>
    <name evidence="5" type="ORF">HUK65_10815</name>
</gene>
<keyword evidence="3" id="KW-0732">Signal</keyword>
<dbReference type="Gene3D" id="3.40.190.10">
    <property type="entry name" value="Periplasmic binding protein-like II"/>
    <property type="match status" value="1"/>
</dbReference>
<dbReference type="SUPFAM" id="SSF53850">
    <property type="entry name" value="Periplasmic binding protein-like II"/>
    <property type="match status" value="1"/>
</dbReference>
<comment type="caution">
    <text evidence="5">The sequence shown here is derived from an EMBL/GenBank/DDBJ whole genome shotgun (WGS) entry which is preliminary data.</text>
</comment>
<dbReference type="Proteomes" id="UP000529417">
    <property type="component" value="Unassembled WGS sequence"/>
</dbReference>
<dbReference type="Pfam" id="PF00496">
    <property type="entry name" value="SBP_bac_5"/>
    <property type="match status" value="1"/>
</dbReference>
<dbReference type="RefSeq" id="WP_179906225.1">
    <property type="nucleotide sequence ID" value="NZ_JACBXS010000020.1"/>
</dbReference>
<feature type="signal peptide" evidence="3">
    <location>
        <begin position="1"/>
        <end position="27"/>
    </location>
</feature>
<organism evidence="5 6">
    <name type="scientific">Rhabdonatronobacter sediminivivens</name>
    <dbReference type="NCBI Taxonomy" id="2743469"/>
    <lineage>
        <taxon>Bacteria</taxon>
        <taxon>Pseudomonadati</taxon>
        <taxon>Pseudomonadota</taxon>
        <taxon>Alphaproteobacteria</taxon>
        <taxon>Rhodobacterales</taxon>
        <taxon>Paracoccaceae</taxon>
        <taxon>Rhabdonatronobacter</taxon>
    </lineage>
</organism>
<reference evidence="5 6" key="1">
    <citation type="journal article" date="2000" name="Arch. Microbiol.">
        <title>Rhodobaca bogoriensis gen. nov. and sp. nov., an alkaliphilic purple nonsulfur bacterium from African Rift Valley soda lakes.</title>
        <authorList>
            <person name="Milford A.D."/>
            <person name="Achenbach L.A."/>
            <person name="Jung D.O."/>
            <person name="Madigan M.T."/>
        </authorList>
    </citation>
    <scope>NUCLEOTIDE SEQUENCE [LARGE SCALE GENOMIC DNA]</scope>
    <source>
        <strain evidence="5 6">2376</strain>
    </source>
</reference>
<dbReference type="GO" id="GO:1904680">
    <property type="term" value="F:peptide transmembrane transporter activity"/>
    <property type="evidence" value="ECO:0007669"/>
    <property type="project" value="TreeGrafter"/>
</dbReference>